<evidence type="ECO:0008006" key="3">
    <source>
        <dbReference type="Google" id="ProtNLM"/>
    </source>
</evidence>
<dbReference type="AlphaFoldDB" id="A0A223KNN5"/>
<protein>
    <recommendedName>
        <fullName evidence="3">5-methylcytosine-specific restriction endonuclease system specificity protein McrC</fullName>
    </recommendedName>
</protein>
<dbReference type="Proteomes" id="UP000215224">
    <property type="component" value="Chromosome"/>
</dbReference>
<sequence length="338" mass="40221">MEFKVPIRNLFCILSYVHEIPELVKSLNEVDEDIITYDFIANEFLKEVDRISHRGLVKSYVTHVEPTGRLGGRLLLNESIPYFIARKPLVVCEKDEYSANVLENQLLKATLKAISYNKYVKEETRKRSFMMLDLFPEVDVLPLTKGIFNRVHFSKHNAYYKRSIHIAKILHELTLLSHKQGDWSLFKAELDEKALNHLFEKFLFHFYRMEQNEYKVSSERFSWNLQGNEALLPSMVTDVSLTHKNGREKIIIDAKFYKHIFQEHFGKQTFHSHNMYQLFTYLMHQPQELDVRGVLIYPFNGRDVQESFVWDERMKIEVLTLNLNLPWREIYDRVIQVL</sequence>
<accession>A0A223KNN5</accession>
<dbReference type="RefSeq" id="WP_066411174.1">
    <property type="nucleotide sequence ID" value="NZ_CP018866.1"/>
</dbReference>
<dbReference type="InterPro" id="IPR019292">
    <property type="entry name" value="McrC"/>
</dbReference>
<dbReference type="PANTHER" id="PTHR38733">
    <property type="entry name" value="PROTEIN MCRC"/>
    <property type="match status" value="1"/>
</dbReference>
<dbReference type="KEGG" id="bcoh:BC6307_07265"/>
<gene>
    <name evidence="1" type="ORF">BC6307_07265</name>
</gene>
<reference evidence="1 2" key="1">
    <citation type="submission" date="2016-12" db="EMBL/GenBank/DDBJ databases">
        <title>The whole genome sequencing and assembly of Bacillus cohnii DSM 6307T strain.</title>
        <authorList>
            <person name="Lee Y.-J."/>
            <person name="Yi H."/>
            <person name="Bahn Y.-S."/>
            <person name="Kim J.F."/>
            <person name="Lee D.-W."/>
        </authorList>
    </citation>
    <scope>NUCLEOTIDE SEQUENCE [LARGE SCALE GENOMIC DNA]</scope>
    <source>
        <strain evidence="1 2">DSM 6307</strain>
    </source>
</reference>
<dbReference type="STRING" id="1314751.GCA_001591425_00321"/>
<organism evidence="1 2">
    <name type="scientific">Sutcliffiella cohnii</name>
    <dbReference type="NCBI Taxonomy" id="33932"/>
    <lineage>
        <taxon>Bacteria</taxon>
        <taxon>Bacillati</taxon>
        <taxon>Bacillota</taxon>
        <taxon>Bacilli</taxon>
        <taxon>Bacillales</taxon>
        <taxon>Bacillaceae</taxon>
        <taxon>Sutcliffiella</taxon>
    </lineage>
</organism>
<dbReference type="PANTHER" id="PTHR38733:SF1">
    <property type="entry name" value="TYPE IV METHYL-DIRECTED RESTRICTION ENZYME ECOKMCRBC"/>
    <property type="match status" value="1"/>
</dbReference>
<keyword evidence="2" id="KW-1185">Reference proteome</keyword>
<dbReference type="Pfam" id="PF10117">
    <property type="entry name" value="McrBC"/>
    <property type="match status" value="1"/>
</dbReference>
<name>A0A223KNN5_9BACI</name>
<dbReference type="REBASE" id="215412">
    <property type="entry name" value="Bco6307McrBCP"/>
</dbReference>
<proteinExistence type="predicted"/>
<evidence type="ECO:0000313" key="1">
    <source>
        <dbReference type="EMBL" id="AST91091.1"/>
    </source>
</evidence>
<dbReference type="EMBL" id="CP018866">
    <property type="protein sequence ID" value="AST91091.1"/>
    <property type="molecule type" value="Genomic_DNA"/>
</dbReference>
<evidence type="ECO:0000313" key="2">
    <source>
        <dbReference type="Proteomes" id="UP000215224"/>
    </source>
</evidence>